<keyword evidence="3" id="KW-1185">Reference proteome</keyword>
<evidence type="ECO:0000256" key="1">
    <source>
        <dbReference type="SAM" id="MobiDB-lite"/>
    </source>
</evidence>
<name>A0ABQ9RQW9_9PEZI</name>
<comment type="caution">
    <text evidence="2">The sequence shown here is derived from an EMBL/GenBank/DDBJ whole genome shotgun (WGS) entry which is preliminary data.</text>
</comment>
<accession>A0ABQ9RQW9</accession>
<reference evidence="2 3" key="1">
    <citation type="submission" date="2016-10" db="EMBL/GenBank/DDBJ databases">
        <title>The genome sequence of Colletotrichum fioriniae PJ7.</title>
        <authorList>
            <person name="Baroncelli R."/>
        </authorList>
    </citation>
    <scope>NUCLEOTIDE SEQUENCE [LARGE SCALE GENOMIC DNA]</scope>
    <source>
        <strain evidence="2 3">Tom-12</strain>
    </source>
</reference>
<dbReference type="EMBL" id="MLFU01000003">
    <property type="protein sequence ID" value="KAK1510783.1"/>
    <property type="molecule type" value="Genomic_DNA"/>
</dbReference>
<feature type="compositionally biased region" description="Polar residues" evidence="1">
    <location>
        <begin position="20"/>
        <end position="32"/>
    </location>
</feature>
<feature type="region of interest" description="Disordered" evidence="1">
    <location>
        <begin position="1"/>
        <end position="46"/>
    </location>
</feature>
<dbReference type="Proteomes" id="UP001227543">
    <property type="component" value="Unassembled WGS sequence"/>
</dbReference>
<feature type="compositionally biased region" description="Basic and acidic residues" evidence="1">
    <location>
        <begin position="33"/>
        <end position="43"/>
    </location>
</feature>
<dbReference type="GeneID" id="85401636"/>
<gene>
    <name evidence="2" type="ORF">CTAM01_01356</name>
</gene>
<protein>
    <submittedName>
        <fullName evidence="2">Uncharacterized protein</fullName>
    </submittedName>
</protein>
<organism evidence="2 3">
    <name type="scientific">Colletotrichum tamarilloi</name>
    <dbReference type="NCBI Taxonomy" id="1209934"/>
    <lineage>
        <taxon>Eukaryota</taxon>
        <taxon>Fungi</taxon>
        <taxon>Dikarya</taxon>
        <taxon>Ascomycota</taxon>
        <taxon>Pezizomycotina</taxon>
        <taxon>Sordariomycetes</taxon>
        <taxon>Hypocreomycetidae</taxon>
        <taxon>Glomerellales</taxon>
        <taxon>Glomerellaceae</taxon>
        <taxon>Colletotrichum</taxon>
        <taxon>Colletotrichum acutatum species complex</taxon>
    </lineage>
</organism>
<sequence length="113" mass="12363">MSGVSEYAGSSVPGGMIVKETSNPQTRGSRQLDSGDRLARDETTEQSYPTLTLVDFASGALEEVDVGTQIMNGQVGEMEAEGTDDLSDVISARERNPFFFRSSVSRPEWYWCS</sequence>
<proteinExistence type="predicted"/>
<evidence type="ECO:0000313" key="2">
    <source>
        <dbReference type="EMBL" id="KAK1510783.1"/>
    </source>
</evidence>
<dbReference type="RefSeq" id="XP_060387859.1">
    <property type="nucleotide sequence ID" value="XM_060517398.1"/>
</dbReference>
<evidence type="ECO:0000313" key="3">
    <source>
        <dbReference type="Proteomes" id="UP001227543"/>
    </source>
</evidence>